<proteinExistence type="predicted"/>
<dbReference type="Proteomes" id="UP000054736">
    <property type="component" value="Unassembled WGS sequence"/>
</dbReference>
<name>A0A0W0SWP7_9GAMM</name>
<dbReference type="STRING" id="1212489.Ldro_1311"/>
<keyword evidence="2" id="KW-0812">Transmembrane</keyword>
<dbReference type="InterPro" id="IPR044060">
    <property type="entry name" value="Bacterial_rp_domain"/>
</dbReference>
<dbReference type="AlphaFoldDB" id="A0A0W0SWP7"/>
<evidence type="ECO:0000259" key="1">
    <source>
        <dbReference type="Pfam" id="PF18998"/>
    </source>
</evidence>
<evidence type="ECO:0000313" key="3">
    <source>
        <dbReference type="Proteomes" id="UP000054736"/>
    </source>
</evidence>
<evidence type="ECO:0000313" key="2">
    <source>
        <dbReference type="EMBL" id="KTC87692.1"/>
    </source>
</evidence>
<reference evidence="2 3" key="1">
    <citation type="submission" date="2015-11" db="EMBL/GenBank/DDBJ databases">
        <title>Genomic analysis of 38 Legionella species identifies large and diverse effector repertoires.</title>
        <authorList>
            <person name="Burstein D."/>
            <person name="Amaro F."/>
            <person name="Zusman T."/>
            <person name="Lifshitz Z."/>
            <person name="Cohen O."/>
            <person name="Gilbert J.A."/>
            <person name="Pupko T."/>
            <person name="Shuman H.A."/>
            <person name="Segal G."/>
        </authorList>
    </citation>
    <scope>NUCLEOTIDE SEQUENCE [LARGE SCALE GENOMIC DNA]</scope>
    <source>
        <strain evidence="2 3">ATCC 700990</strain>
    </source>
</reference>
<accession>A0A0W0SWP7</accession>
<feature type="domain" description="Bacterial repeat" evidence="1">
    <location>
        <begin position="206"/>
        <end position="279"/>
    </location>
</feature>
<sequence>MLKTLWTLILLVVLNNTIHAGTGNLFVVTSSGSAPAANIILCLNGQGPLSCQNYQVTGPCLSIRTTIPFHIYPAAGIKVNTPGITLTGCTPIYNGYCLFSVNSQTPTTVCLNQNEPTPTPSAYTVGGTVTGYTNNGLVLQNNGSDNLTLSTNGTFTFPVPLETGSTYNITVAVQPPGQICSVLNGTGTIGTQSVTNVSVTCSAITYNITASSGVNGSISPNGTIAVNAGGSQTFTATADSGYEVNQWLLDGTVVQTGGNTYQLTNTTTSHTIEVTFNSITPTTYTVGGTVTGYTSSGLVLQNNGMDNLVPSGNGPFTFSTPLVTGATYSVTVFTQPAGQICSVLNGTGTIGTSNVTNVSVTCSAITYTITASSGANGSISPSGAVIVNQGGNQTFTATPNSGYEVNQWLLDGALAQTGGTTYQLLNVTANHTVDVSFSIIPTPTYTVGGTITGYTSSGLVLQNNGTDDLVPTGDGPFTFPTPLVTGATYSVTVSSQPAGEICSVLNDSGTIGTSNVTNVSVTCSAITYTITATSGANGSISPSGAVIVNQGGNQTFTATANSGFAVNQWLLDGALAQTGGTTYQLLNVTANHTVDVSFSSTATTLTATPTLALSVTGLTTTTGNNSGTARRIIITNTGSNIANNVTYSLSPALPSGSSISPASCGNIAIGGTCTLTVTPGATPSAPANNSNPTPVTVTISGTNTNVPTSSVSILTYGSFYQAGWLFSIIERANTFATIGGTVAGQSDVAGQSTTQYSPGGANTTSSMYSGTNGSTNTSAMRTQYGTGTNYSAGRCISPNYTAGGFTDWYLPSICQMGYAVSDTNFNCTNSGSANYIPNIQVNLLQRYPTQLFNFVNNGYYWSSTASQGSAPGNAWTQEYILGGAPALSSNDPVNFIHGIRCARNLT</sequence>
<feature type="domain" description="Bacterial repeat" evidence="1">
    <location>
        <begin position="528"/>
        <end position="600"/>
    </location>
</feature>
<keyword evidence="2" id="KW-0472">Membrane</keyword>
<dbReference type="RefSeq" id="WP_058495609.1">
    <property type="nucleotide sequence ID" value="NZ_CAAAIU010000002.1"/>
</dbReference>
<organism evidence="2 3">
    <name type="scientific">Legionella drozanskii LLAP-1</name>
    <dbReference type="NCBI Taxonomy" id="1212489"/>
    <lineage>
        <taxon>Bacteria</taxon>
        <taxon>Pseudomonadati</taxon>
        <taxon>Pseudomonadota</taxon>
        <taxon>Gammaproteobacteria</taxon>
        <taxon>Legionellales</taxon>
        <taxon>Legionellaceae</taxon>
        <taxon>Legionella</taxon>
    </lineage>
</organism>
<comment type="caution">
    <text evidence="2">The sequence shown here is derived from an EMBL/GenBank/DDBJ whole genome shotgun (WGS) entry which is preliminary data.</text>
</comment>
<dbReference type="EMBL" id="LNXY01000020">
    <property type="protein sequence ID" value="KTC87692.1"/>
    <property type="molecule type" value="Genomic_DNA"/>
</dbReference>
<feature type="domain" description="Bacterial repeat" evidence="1">
    <location>
        <begin position="367"/>
        <end position="440"/>
    </location>
</feature>
<dbReference type="Pfam" id="PF18998">
    <property type="entry name" value="Flg_new_2"/>
    <property type="match status" value="3"/>
</dbReference>
<protein>
    <submittedName>
        <fullName evidence="2">Transmembrane protein</fullName>
    </submittedName>
</protein>
<gene>
    <name evidence="2" type="ORF">Ldro_1311</name>
</gene>
<keyword evidence="3" id="KW-1185">Reference proteome</keyword>
<dbReference type="OrthoDB" id="8908077at2"/>
<dbReference type="PATRIC" id="fig|1212489.4.peg.1382"/>